<sequence length="172" mass="19089">MRSCMTASTTSTQPARHSSLGLEAYVQVTSPIRRYADLLAHYQLKAYLHGRPLPFTADELNQHIQRCLASGREVGRVVRETERYFVAEYFRQQPRDSLWSGLLLKWINEENRLGVVLLDAIAREMLVKVNAGTTVGSNILLRCASADPGNMFVKLNEVAAGSVVGGGIQSRL</sequence>
<evidence type="ECO:0000313" key="2">
    <source>
        <dbReference type="EMBL" id="CAD8664873.1"/>
    </source>
</evidence>
<dbReference type="AlphaFoldDB" id="A0A7S0R207"/>
<dbReference type="SUPFAM" id="SSF50249">
    <property type="entry name" value="Nucleic acid-binding proteins"/>
    <property type="match status" value="1"/>
</dbReference>
<dbReference type="EMBL" id="HBFA01015377">
    <property type="protein sequence ID" value="CAD8664873.1"/>
    <property type="molecule type" value="Transcribed_RNA"/>
</dbReference>
<dbReference type="InterPro" id="IPR001900">
    <property type="entry name" value="RNase_II/R"/>
</dbReference>
<dbReference type="PANTHER" id="PTHR23355">
    <property type="entry name" value="RIBONUCLEASE"/>
    <property type="match status" value="1"/>
</dbReference>
<accession>A0A7S0R207</accession>
<proteinExistence type="predicted"/>
<feature type="domain" description="RNB" evidence="1">
    <location>
        <begin position="2"/>
        <end position="49"/>
    </location>
</feature>
<name>A0A7S0R207_9CHLO</name>
<dbReference type="InterPro" id="IPR012340">
    <property type="entry name" value="NA-bd_OB-fold"/>
</dbReference>
<dbReference type="InterPro" id="IPR050180">
    <property type="entry name" value="RNR_Ribonuclease"/>
</dbReference>
<dbReference type="Pfam" id="PF00773">
    <property type="entry name" value="RNB"/>
    <property type="match status" value="1"/>
</dbReference>
<protein>
    <recommendedName>
        <fullName evidence="1">RNB domain-containing protein</fullName>
    </recommendedName>
</protein>
<dbReference type="GO" id="GO:0000932">
    <property type="term" value="C:P-body"/>
    <property type="evidence" value="ECO:0007669"/>
    <property type="project" value="TreeGrafter"/>
</dbReference>
<gene>
    <name evidence="2" type="ORF">POBO1169_LOCUS7932</name>
</gene>
<reference evidence="2" key="1">
    <citation type="submission" date="2021-01" db="EMBL/GenBank/DDBJ databases">
        <authorList>
            <person name="Corre E."/>
            <person name="Pelletier E."/>
            <person name="Niang G."/>
            <person name="Scheremetjew M."/>
            <person name="Finn R."/>
            <person name="Kale V."/>
            <person name="Holt S."/>
            <person name="Cochrane G."/>
            <person name="Meng A."/>
            <person name="Brown T."/>
            <person name="Cohen L."/>
        </authorList>
    </citation>
    <scope>NUCLEOTIDE SEQUENCE</scope>
    <source>
        <strain evidence="2">CCMP722</strain>
    </source>
</reference>
<evidence type="ECO:0000259" key="1">
    <source>
        <dbReference type="Pfam" id="PF00773"/>
    </source>
</evidence>
<dbReference type="GO" id="GO:0006402">
    <property type="term" value="P:mRNA catabolic process"/>
    <property type="evidence" value="ECO:0007669"/>
    <property type="project" value="TreeGrafter"/>
</dbReference>
<dbReference type="GO" id="GO:0000175">
    <property type="term" value="F:3'-5'-RNA exonuclease activity"/>
    <property type="evidence" value="ECO:0007669"/>
    <property type="project" value="TreeGrafter"/>
</dbReference>
<dbReference type="PANTHER" id="PTHR23355:SF42">
    <property type="entry name" value="RIBONUCLEASE II, CHLOROPLASTIC_MITOCHONDRIAL"/>
    <property type="match status" value="1"/>
</dbReference>
<organism evidence="2">
    <name type="scientific">Pyramimonas obovata</name>
    <dbReference type="NCBI Taxonomy" id="1411642"/>
    <lineage>
        <taxon>Eukaryota</taxon>
        <taxon>Viridiplantae</taxon>
        <taxon>Chlorophyta</taxon>
        <taxon>Pyramimonadophyceae</taxon>
        <taxon>Pyramimonadales</taxon>
        <taxon>Pyramimonadaceae</taxon>
        <taxon>Pyramimonas</taxon>
        <taxon>Pyramimonas incertae sedis</taxon>
    </lineage>
</organism>
<dbReference type="GO" id="GO:0003723">
    <property type="term" value="F:RNA binding"/>
    <property type="evidence" value="ECO:0007669"/>
    <property type="project" value="InterPro"/>
</dbReference>